<dbReference type="Gene3D" id="2.40.50.140">
    <property type="entry name" value="Nucleic acid-binding proteins"/>
    <property type="match status" value="1"/>
</dbReference>
<feature type="compositionally biased region" description="Basic and acidic residues" evidence="9">
    <location>
        <begin position="720"/>
        <end position="758"/>
    </location>
</feature>
<dbReference type="InterPro" id="IPR003029">
    <property type="entry name" value="S1_domain"/>
</dbReference>
<dbReference type="FunFam" id="3.30.230.70:FF:000002">
    <property type="entry name" value="Polyribonucleotide nucleotidyltransferase"/>
    <property type="match status" value="1"/>
</dbReference>
<evidence type="ECO:0000259" key="10">
    <source>
        <dbReference type="PROSITE" id="PS50126"/>
    </source>
</evidence>
<dbReference type="EMBL" id="BLVO01000005">
    <property type="protein sequence ID" value="GFM32385.1"/>
    <property type="molecule type" value="Genomic_DNA"/>
</dbReference>
<comment type="cofactor">
    <cofactor evidence="8">
        <name>Mg(2+)</name>
        <dbReference type="ChEBI" id="CHEBI:18420"/>
    </cofactor>
</comment>
<dbReference type="FunFam" id="3.30.1370.10:FF:000001">
    <property type="entry name" value="Polyribonucleotide nucleotidyltransferase"/>
    <property type="match status" value="1"/>
</dbReference>
<proteinExistence type="inferred from homology"/>
<dbReference type="SUPFAM" id="SSF55666">
    <property type="entry name" value="Ribonuclease PH domain 2-like"/>
    <property type="match status" value="2"/>
</dbReference>
<dbReference type="AlphaFoldDB" id="A0A7J0BH07"/>
<dbReference type="GO" id="GO:0006396">
    <property type="term" value="P:RNA processing"/>
    <property type="evidence" value="ECO:0007669"/>
    <property type="project" value="InterPro"/>
</dbReference>
<dbReference type="Pfam" id="PF03725">
    <property type="entry name" value="RNase_PH_C"/>
    <property type="match status" value="2"/>
</dbReference>
<dbReference type="Gene3D" id="3.30.230.70">
    <property type="entry name" value="GHMP Kinase, N-terminal domain"/>
    <property type="match status" value="2"/>
</dbReference>
<dbReference type="InterPro" id="IPR012162">
    <property type="entry name" value="PNPase"/>
</dbReference>
<feature type="region of interest" description="Disordered" evidence="9">
    <location>
        <begin position="701"/>
        <end position="758"/>
    </location>
</feature>
<dbReference type="InterPro" id="IPR015847">
    <property type="entry name" value="ExoRNase_PH_dom2"/>
</dbReference>
<gene>
    <name evidence="8 11" type="primary">pnp</name>
    <name evidence="11" type="ORF">DSM101010T_07500</name>
</gene>
<name>A0A7J0BH07_9BACT</name>
<dbReference type="FunFam" id="3.30.230.70:FF:000001">
    <property type="entry name" value="Polyribonucleotide nucleotidyltransferase"/>
    <property type="match status" value="1"/>
</dbReference>
<comment type="catalytic activity">
    <reaction evidence="8">
        <text>RNA(n+1) + phosphate = RNA(n) + a ribonucleoside 5'-diphosphate</text>
        <dbReference type="Rhea" id="RHEA:22096"/>
        <dbReference type="Rhea" id="RHEA-COMP:14527"/>
        <dbReference type="Rhea" id="RHEA-COMP:17342"/>
        <dbReference type="ChEBI" id="CHEBI:43474"/>
        <dbReference type="ChEBI" id="CHEBI:57930"/>
        <dbReference type="ChEBI" id="CHEBI:140395"/>
        <dbReference type="EC" id="2.7.7.8"/>
    </reaction>
</comment>
<keyword evidence="12" id="KW-1185">Reference proteome</keyword>
<dbReference type="InterPro" id="IPR012340">
    <property type="entry name" value="NA-bd_OB-fold"/>
</dbReference>
<dbReference type="GO" id="GO:0005829">
    <property type="term" value="C:cytosol"/>
    <property type="evidence" value="ECO:0007669"/>
    <property type="project" value="TreeGrafter"/>
</dbReference>
<keyword evidence="5 8" id="KW-0479">Metal-binding</keyword>
<dbReference type="InterPro" id="IPR004088">
    <property type="entry name" value="KH_dom_type_1"/>
</dbReference>
<evidence type="ECO:0000313" key="11">
    <source>
        <dbReference type="EMBL" id="GFM32385.1"/>
    </source>
</evidence>
<dbReference type="InterPro" id="IPR020568">
    <property type="entry name" value="Ribosomal_Su5_D2-typ_SF"/>
</dbReference>
<dbReference type="EC" id="2.7.7.8" evidence="8"/>
<dbReference type="InterPro" id="IPR027408">
    <property type="entry name" value="PNPase/RNase_PH_dom_sf"/>
</dbReference>
<dbReference type="Pfam" id="PF03726">
    <property type="entry name" value="PNPase"/>
    <property type="match status" value="1"/>
</dbReference>
<evidence type="ECO:0000256" key="4">
    <source>
        <dbReference type="ARBA" id="ARBA00022695"/>
    </source>
</evidence>
<evidence type="ECO:0000313" key="12">
    <source>
        <dbReference type="Proteomes" id="UP000503840"/>
    </source>
</evidence>
<dbReference type="Pfam" id="PF00575">
    <property type="entry name" value="S1"/>
    <property type="match status" value="1"/>
</dbReference>
<dbReference type="GO" id="GO:0003723">
    <property type="term" value="F:RNA binding"/>
    <property type="evidence" value="ECO:0007669"/>
    <property type="project" value="UniProtKB-UniRule"/>
</dbReference>
<evidence type="ECO:0000256" key="9">
    <source>
        <dbReference type="SAM" id="MobiDB-lite"/>
    </source>
</evidence>
<dbReference type="HAMAP" id="MF_01595">
    <property type="entry name" value="PNPase"/>
    <property type="match status" value="1"/>
</dbReference>
<feature type="domain" description="S1 motif" evidence="10">
    <location>
        <begin position="628"/>
        <end position="695"/>
    </location>
</feature>
<dbReference type="SMART" id="SM00322">
    <property type="entry name" value="KH"/>
    <property type="match status" value="1"/>
</dbReference>
<dbReference type="GO" id="GO:0000287">
    <property type="term" value="F:magnesium ion binding"/>
    <property type="evidence" value="ECO:0007669"/>
    <property type="project" value="UniProtKB-UniRule"/>
</dbReference>
<dbReference type="InterPro" id="IPR036345">
    <property type="entry name" value="ExoRNase_PH_dom2_sf"/>
</dbReference>
<evidence type="ECO:0000256" key="5">
    <source>
        <dbReference type="ARBA" id="ARBA00022723"/>
    </source>
</evidence>
<comment type="similarity">
    <text evidence="1 8">Belongs to the polyribonucleotide nucleotidyltransferase family.</text>
</comment>
<protein>
    <recommendedName>
        <fullName evidence="8">Polyribonucleotide nucleotidyltransferase</fullName>
        <ecNumber evidence="8">2.7.7.8</ecNumber>
    </recommendedName>
    <alternativeName>
        <fullName evidence="8">Polynucleotide phosphorylase</fullName>
        <shortName evidence="8">PNPase</shortName>
    </alternativeName>
</protein>
<dbReference type="InterPro" id="IPR015848">
    <property type="entry name" value="PNPase_PH_RNA-bd_bac/org-type"/>
</dbReference>
<dbReference type="NCBIfam" id="NF008805">
    <property type="entry name" value="PRK11824.1"/>
    <property type="match status" value="1"/>
</dbReference>
<dbReference type="GO" id="GO:0000175">
    <property type="term" value="F:3'-5'-RNA exonuclease activity"/>
    <property type="evidence" value="ECO:0007669"/>
    <property type="project" value="TreeGrafter"/>
</dbReference>
<dbReference type="GO" id="GO:0004654">
    <property type="term" value="F:polyribonucleotide nucleotidyltransferase activity"/>
    <property type="evidence" value="ECO:0007669"/>
    <property type="project" value="UniProtKB-UniRule"/>
</dbReference>
<keyword evidence="7 8" id="KW-0694">RNA-binding</keyword>
<organism evidence="11 12">
    <name type="scientific">Desulfovibrio subterraneus</name>
    <dbReference type="NCBI Taxonomy" id="2718620"/>
    <lineage>
        <taxon>Bacteria</taxon>
        <taxon>Pseudomonadati</taxon>
        <taxon>Thermodesulfobacteriota</taxon>
        <taxon>Desulfovibrionia</taxon>
        <taxon>Desulfovibrionales</taxon>
        <taxon>Desulfovibrionaceae</taxon>
        <taxon>Desulfovibrio</taxon>
    </lineage>
</organism>
<dbReference type="InterPro" id="IPR004087">
    <property type="entry name" value="KH_dom"/>
</dbReference>
<sequence length="758" mass="82010">MENIFDAKRIVKTVGGKEITFETGRLANQADGSIWIQCGGTVVLVTACSQPLVRDMGFFPLTVEYTEKMYAAGRIPGSFFRREIGRPSERETLCARVIDRPIRPMFPKGYRDEVQVLANVISSDQKEESDVLALTGASAALTMSSIPFNGPVAGARVCRINGAFVLNPTIPEMAEADLNLVFAASRDAVVMVEGEAKFVPDAVVAEALEWAHKEITPLLDAQEELRAMLGKEKQSFEVPVPNTELLEKVTALSKAELEVALQIPEKMARKDARKAIKEKVLATLAEDPQYVEDPTPLAEVSDMLSALEKKIVRARIHKEGLRIDGRDVTTVRPIKIEAGLLPRTHGSALFARGETKSMVVATLGSSTDEQRMDSLTGDMTKRFMLHYNFAPYCVGEVKPVRVSRREIGHGALAEKALRPVTPSSNDFPFTLRVVSETMESNGSSSMAAVCGGCLSLMDAGVPISAPVAGIAMGLIKEGDDYLVLTDILGDEDALGDMDFKIAGTAEGVTAVQMDIKISGIPSDVMARALEQARVARLHILEEMAKVLPASRPKLSDYAPQIDVLEVNPEVIRVIIGPGGKNIKAITSATGASIDIEDSGKVTIFAPTLEALEQAREMVQYYDQRAEVGKDYMGKVKKMLEIGAIVEILPNLEALVHISQLDIARVEKTEDICALGEDMKVKVIEINDGRIRASRKAVLLEAQGTPWNPEDTARPRGGAPRGDRGDRGDRGGRSGDRGGRSGDRGGDRGGRGGDRGGRR</sequence>
<dbReference type="Gene3D" id="3.30.1370.10">
    <property type="entry name" value="K Homology domain, type 1"/>
    <property type="match status" value="1"/>
</dbReference>
<accession>A0A7J0BH07</accession>
<dbReference type="PANTHER" id="PTHR11252">
    <property type="entry name" value="POLYRIBONUCLEOTIDE NUCLEOTIDYLTRANSFERASE"/>
    <property type="match status" value="1"/>
</dbReference>
<keyword evidence="4 8" id="KW-0548">Nucleotidyltransferase</keyword>
<dbReference type="NCBIfam" id="TIGR03591">
    <property type="entry name" value="polynuc_phos"/>
    <property type="match status" value="1"/>
</dbReference>
<dbReference type="SUPFAM" id="SSF50249">
    <property type="entry name" value="Nucleic acid-binding proteins"/>
    <property type="match status" value="1"/>
</dbReference>
<evidence type="ECO:0000256" key="8">
    <source>
        <dbReference type="HAMAP-Rule" id="MF_01595"/>
    </source>
</evidence>
<comment type="caution">
    <text evidence="11">The sequence shown here is derived from an EMBL/GenBank/DDBJ whole genome shotgun (WGS) entry which is preliminary data.</text>
</comment>
<keyword evidence="3 8" id="KW-0808">Transferase</keyword>
<dbReference type="PROSITE" id="PS50084">
    <property type="entry name" value="KH_TYPE_1"/>
    <property type="match status" value="1"/>
</dbReference>
<evidence type="ECO:0000256" key="7">
    <source>
        <dbReference type="ARBA" id="ARBA00022884"/>
    </source>
</evidence>
<comment type="subcellular location">
    <subcellularLocation>
        <location evidence="8">Cytoplasm</location>
    </subcellularLocation>
</comment>
<evidence type="ECO:0000256" key="3">
    <source>
        <dbReference type="ARBA" id="ARBA00022679"/>
    </source>
</evidence>
<dbReference type="CDD" id="cd11364">
    <property type="entry name" value="RNase_PH_PNPase_2"/>
    <property type="match status" value="1"/>
</dbReference>
<dbReference type="InterPro" id="IPR036612">
    <property type="entry name" value="KH_dom_type_1_sf"/>
</dbReference>
<dbReference type="PANTHER" id="PTHR11252:SF0">
    <property type="entry name" value="POLYRIBONUCLEOTIDE NUCLEOTIDYLTRANSFERASE 1, MITOCHONDRIAL"/>
    <property type="match status" value="1"/>
</dbReference>
<evidence type="ECO:0000256" key="6">
    <source>
        <dbReference type="ARBA" id="ARBA00022842"/>
    </source>
</evidence>
<reference evidence="11 12" key="1">
    <citation type="submission" date="2020-05" db="EMBL/GenBank/DDBJ databases">
        <title>Draft genome sequence of Desulfovibrio sp. strain HN2T.</title>
        <authorList>
            <person name="Ueno A."/>
            <person name="Tamazawa S."/>
            <person name="Tamamura S."/>
            <person name="Murakami T."/>
            <person name="Kiyama T."/>
            <person name="Inomata H."/>
            <person name="Amano Y."/>
            <person name="Miyakawa K."/>
            <person name="Tamaki H."/>
            <person name="Naganuma T."/>
            <person name="Kaneko K."/>
        </authorList>
    </citation>
    <scope>NUCLEOTIDE SEQUENCE [LARGE SCALE GENOMIC DNA]</scope>
    <source>
        <strain evidence="11 12">HN2</strain>
    </source>
</reference>
<feature type="binding site" evidence="8">
    <location>
        <position position="498"/>
    </location>
    <ligand>
        <name>Mg(2+)</name>
        <dbReference type="ChEBI" id="CHEBI:18420"/>
    </ligand>
</feature>
<dbReference type="InterPro" id="IPR001247">
    <property type="entry name" value="ExoRNase_PH_dom1"/>
</dbReference>
<dbReference type="PROSITE" id="PS50126">
    <property type="entry name" value="S1"/>
    <property type="match status" value="1"/>
</dbReference>
<dbReference type="Pfam" id="PF01138">
    <property type="entry name" value="RNase_PH"/>
    <property type="match status" value="2"/>
</dbReference>
<dbReference type="SUPFAM" id="SSF54211">
    <property type="entry name" value="Ribosomal protein S5 domain 2-like"/>
    <property type="match status" value="2"/>
</dbReference>
<dbReference type="CDD" id="cd02393">
    <property type="entry name" value="KH-I_PNPase"/>
    <property type="match status" value="1"/>
</dbReference>
<evidence type="ECO:0000256" key="1">
    <source>
        <dbReference type="ARBA" id="ARBA00007404"/>
    </source>
</evidence>
<keyword evidence="6 8" id="KW-0460">Magnesium</keyword>
<dbReference type="Pfam" id="PF00013">
    <property type="entry name" value="KH_1"/>
    <property type="match status" value="1"/>
</dbReference>
<keyword evidence="2 8" id="KW-0963">Cytoplasm</keyword>
<dbReference type="Proteomes" id="UP000503840">
    <property type="component" value="Unassembled WGS sequence"/>
</dbReference>
<dbReference type="PIRSF" id="PIRSF005499">
    <property type="entry name" value="PNPase"/>
    <property type="match status" value="1"/>
</dbReference>
<dbReference type="SMART" id="SM00316">
    <property type="entry name" value="S1"/>
    <property type="match status" value="1"/>
</dbReference>
<dbReference type="SUPFAM" id="SSF54791">
    <property type="entry name" value="Eukaryotic type KH-domain (KH-domain type I)"/>
    <property type="match status" value="1"/>
</dbReference>
<evidence type="ECO:0000256" key="2">
    <source>
        <dbReference type="ARBA" id="ARBA00022490"/>
    </source>
</evidence>
<dbReference type="GO" id="GO:0006402">
    <property type="term" value="P:mRNA catabolic process"/>
    <property type="evidence" value="ECO:0007669"/>
    <property type="project" value="UniProtKB-UniRule"/>
</dbReference>
<dbReference type="RefSeq" id="WP_174404090.1">
    <property type="nucleotide sequence ID" value="NZ_BLVO01000005.1"/>
</dbReference>
<dbReference type="InterPro" id="IPR036456">
    <property type="entry name" value="PNPase_PH_RNA-bd_sf"/>
</dbReference>
<dbReference type="SUPFAM" id="SSF46915">
    <property type="entry name" value="Polynucleotide phosphorylase/guanosine pentaphosphate synthase (PNPase/GPSI), domain 3"/>
    <property type="match status" value="1"/>
</dbReference>
<comment type="function">
    <text evidence="8">Involved in mRNA degradation. Catalyzes the phosphorolysis of single-stranded polyribonucleotides processively in the 3'- to 5'-direction.</text>
</comment>
<dbReference type="CDD" id="cd11363">
    <property type="entry name" value="RNase_PH_PNPase_1"/>
    <property type="match status" value="1"/>
</dbReference>
<feature type="binding site" evidence="8">
    <location>
        <position position="492"/>
    </location>
    <ligand>
        <name>Mg(2+)</name>
        <dbReference type="ChEBI" id="CHEBI:18420"/>
    </ligand>
</feature>